<dbReference type="Gene3D" id="3.90.1150.10">
    <property type="entry name" value="Aspartate Aminotransferase, domain 1"/>
    <property type="match status" value="1"/>
</dbReference>
<name>A0A2Z6R3H1_9GLOM</name>
<dbReference type="STRING" id="94130.A0A2Z6R3H1"/>
<protein>
    <submittedName>
        <fullName evidence="7">O-acetylhomoserine aminocarboxypropyltransferase/cysteine synthase</fullName>
    </submittedName>
</protein>
<dbReference type="GO" id="GO:0030170">
    <property type="term" value="F:pyridoxal phosphate binding"/>
    <property type="evidence" value="ECO:0007669"/>
    <property type="project" value="InterPro"/>
</dbReference>
<keyword evidence="4 5" id="KW-0663">Pyridoxal phosphate</keyword>
<dbReference type="Proteomes" id="UP000615446">
    <property type="component" value="Unassembled WGS sequence"/>
</dbReference>
<organism evidence="6 8">
    <name type="scientific">Rhizophagus clarus</name>
    <dbReference type="NCBI Taxonomy" id="94130"/>
    <lineage>
        <taxon>Eukaryota</taxon>
        <taxon>Fungi</taxon>
        <taxon>Fungi incertae sedis</taxon>
        <taxon>Mucoromycota</taxon>
        <taxon>Glomeromycotina</taxon>
        <taxon>Glomeromycetes</taxon>
        <taxon>Glomerales</taxon>
        <taxon>Glomeraceae</taxon>
        <taxon>Rhizophagus</taxon>
    </lineage>
</organism>
<evidence type="ECO:0000256" key="3">
    <source>
        <dbReference type="ARBA" id="ARBA00022679"/>
    </source>
</evidence>
<dbReference type="PANTHER" id="PTHR43797:SF2">
    <property type="entry name" value="HOMOCYSTEINE_CYSTEINE SYNTHASE"/>
    <property type="match status" value="1"/>
</dbReference>
<evidence type="ECO:0000313" key="6">
    <source>
        <dbReference type="EMBL" id="GBB96937.1"/>
    </source>
</evidence>
<dbReference type="GO" id="GO:0071269">
    <property type="term" value="P:L-homocysteine biosynthetic process"/>
    <property type="evidence" value="ECO:0007669"/>
    <property type="project" value="TreeGrafter"/>
</dbReference>
<evidence type="ECO:0000256" key="2">
    <source>
        <dbReference type="ARBA" id="ARBA00009077"/>
    </source>
</evidence>
<comment type="similarity">
    <text evidence="2 5">Belongs to the trans-sulfuration enzymes family.</text>
</comment>
<dbReference type="OrthoDB" id="3512640at2759"/>
<sequence>MSGATKWIGGHGTTIGGVIVDAGKFPWNNGRFPGFTEPSPDYHGLVYWDQFGYNSFITKARLEIMCNVSYPGLESHPYHQNAKKYMQNGFGCVLTFGVKGGSKAGPAFIDELKLASHLANVGDAKTLVIHPASTTHQQLNDKEQLSAGVSIDMIRVSVGYEHIDDIKDDLENAFKKREK</sequence>
<dbReference type="InterPro" id="IPR015424">
    <property type="entry name" value="PyrdxlP-dep_Trfase"/>
</dbReference>
<reference evidence="6 8" key="1">
    <citation type="submission" date="2017-11" db="EMBL/GenBank/DDBJ databases">
        <title>The genome of Rhizophagus clarus HR1 reveals common genetic basis of auxotrophy among arbuscular mycorrhizal fungi.</title>
        <authorList>
            <person name="Kobayashi Y."/>
        </authorList>
    </citation>
    <scope>NUCLEOTIDE SEQUENCE [LARGE SCALE GENOMIC DNA]</scope>
    <source>
        <strain evidence="6 8">HR1</strain>
    </source>
</reference>
<proteinExistence type="inferred from homology"/>
<dbReference type="Pfam" id="PF01053">
    <property type="entry name" value="Cys_Met_Meta_PP"/>
    <property type="match status" value="1"/>
</dbReference>
<dbReference type="Proteomes" id="UP000247702">
    <property type="component" value="Unassembled WGS sequence"/>
</dbReference>
<dbReference type="GO" id="GO:0005737">
    <property type="term" value="C:cytoplasm"/>
    <property type="evidence" value="ECO:0007669"/>
    <property type="project" value="TreeGrafter"/>
</dbReference>
<evidence type="ECO:0000256" key="1">
    <source>
        <dbReference type="ARBA" id="ARBA00001933"/>
    </source>
</evidence>
<comment type="cofactor">
    <cofactor evidence="1 5">
        <name>pyridoxal 5'-phosphate</name>
        <dbReference type="ChEBI" id="CHEBI:597326"/>
    </cofactor>
</comment>
<dbReference type="AlphaFoldDB" id="A0A2Z6R3H1"/>
<dbReference type="InterPro" id="IPR000277">
    <property type="entry name" value="Cys/Met-Metab_PyrdxlP-dep_enz"/>
</dbReference>
<gene>
    <name evidence="7" type="ORF">RCL2_001714000</name>
    <name evidence="6" type="ORF">RclHR1_02880003</name>
</gene>
<dbReference type="PANTHER" id="PTHR43797">
    <property type="entry name" value="HOMOCYSTEINE/CYSTEINE SYNTHASE"/>
    <property type="match status" value="1"/>
</dbReference>
<keyword evidence="3 7" id="KW-0808">Transferase</keyword>
<dbReference type="InterPro" id="IPR015422">
    <property type="entry name" value="PyrdxlP-dep_Trfase_small"/>
</dbReference>
<evidence type="ECO:0000256" key="5">
    <source>
        <dbReference type="RuleBase" id="RU362118"/>
    </source>
</evidence>
<dbReference type="GO" id="GO:0003961">
    <property type="term" value="F:O-acetylhomoserine aminocarboxypropyltransferase activity"/>
    <property type="evidence" value="ECO:0007669"/>
    <property type="project" value="TreeGrafter"/>
</dbReference>
<dbReference type="SUPFAM" id="SSF53383">
    <property type="entry name" value="PLP-dependent transferases"/>
    <property type="match status" value="1"/>
</dbReference>
<reference evidence="7" key="2">
    <citation type="submission" date="2019-10" db="EMBL/GenBank/DDBJ databases">
        <title>Conservation and host-specific expression of non-tandemly repeated heterogenous ribosome RNA gene in arbuscular mycorrhizal fungi.</title>
        <authorList>
            <person name="Maeda T."/>
            <person name="Kobayashi Y."/>
            <person name="Nakagawa T."/>
            <person name="Ezawa T."/>
            <person name="Yamaguchi K."/>
            <person name="Bino T."/>
            <person name="Nishimoto Y."/>
            <person name="Shigenobu S."/>
            <person name="Kawaguchi M."/>
        </authorList>
    </citation>
    <scope>NUCLEOTIDE SEQUENCE</scope>
    <source>
        <strain evidence="7">HR1</strain>
    </source>
</reference>
<keyword evidence="8" id="KW-1185">Reference proteome</keyword>
<dbReference type="GO" id="GO:0006535">
    <property type="term" value="P:cysteine biosynthetic process from serine"/>
    <property type="evidence" value="ECO:0007669"/>
    <property type="project" value="TreeGrafter"/>
</dbReference>
<evidence type="ECO:0000313" key="7">
    <source>
        <dbReference type="EMBL" id="GES90282.1"/>
    </source>
</evidence>
<dbReference type="GO" id="GO:0019346">
    <property type="term" value="P:transsulfuration"/>
    <property type="evidence" value="ECO:0007669"/>
    <property type="project" value="InterPro"/>
</dbReference>
<dbReference type="InterPro" id="IPR006235">
    <property type="entry name" value="OAc-hSer/O-AcSer_sulfhydrylase"/>
</dbReference>
<dbReference type="EMBL" id="BLAL01000194">
    <property type="protein sequence ID" value="GES90282.1"/>
    <property type="molecule type" value="Genomic_DNA"/>
</dbReference>
<evidence type="ECO:0000313" key="8">
    <source>
        <dbReference type="Proteomes" id="UP000247702"/>
    </source>
</evidence>
<comment type="caution">
    <text evidence="6">The sequence shown here is derived from an EMBL/GenBank/DDBJ whole genome shotgun (WGS) entry which is preliminary data.</text>
</comment>
<dbReference type="EMBL" id="BEXD01002090">
    <property type="protein sequence ID" value="GBB96937.1"/>
    <property type="molecule type" value="Genomic_DNA"/>
</dbReference>
<accession>A0A2Z6R3H1</accession>
<evidence type="ECO:0000256" key="4">
    <source>
        <dbReference type="ARBA" id="ARBA00022898"/>
    </source>
</evidence>
<dbReference type="GO" id="GO:0004124">
    <property type="term" value="F:cysteine synthase activity"/>
    <property type="evidence" value="ECO:0007669"/>
    <property type="project" value="TreeGrafter"/>
</dbReference>